<organism evidence="1 2">
    <name type="scientific">Streptococcus canis</name>
    <dbReference type="NCBI Taxonomy" id="1329"/>
    <lineage>
        <taxon>Bacteria</taxon>
        <taxon>Bacillati</taxon>
        <taxon>Bacillota</taxon>
        <taxon>Bacilli</taxon>
        <taxon>Lactobacillales</taxon>
        <taxon>Streptococcaceae</taxon>
        <taxon>Streptococcus</taxon>
    </lineage>
</organism>
<evidence type="ECO:0000313" key="1">
    <source>
        <dbReference type="EMBL" id="MDV5977250.1"/>
    </source>
</evidence>
<dbReference type="RefSeq" id="WP_317610217.1">
    <property type="nucleotide sequence ID" value="NZ_JAGQEX010000013.1"/>
</dbReference>
<accession>A0AAE4TPS3</accession>
<dbReference type="Pfam" id="PF07538">
    <property type="entry name" value="ChW"/>
    <property type="match status" value="1"/>
</dbReference>
<evidence type="ECO:0000313" key="2">
    <source>
        <dbReference type="Proteomes" id="UP001186118"/>
    </source>
</evidence>
<name>A0AAE4TPS3_STRCB</name>
<comment type="caution">
    <text evidence="1">The sequence shown here is derived from an EMBL/GenBank/DDBJ whole genome shotgun (WGS) entry which is preliminary data.</text>
</comment>
<reference evidence="1" key="1">
    <citation type="submission" date="2021-04" db="EMBL/GenBank/DDBJ databases">
        <title>Draft genomes of 20 S. canis strains.</title>
        <authorList>
            <person name="Pagnossin D."/>
            <person name="Weir W."/>
            <person name="Smith A."/>
            <person name="Ure R."/>
            <person name="Oravcova K."/>
        </authorList>
    </citation>
    <scope>NUCLEOTIDE SEQUENCE</scope>
    <source>
        <strain evidence="1">284</strain>
    </source>
</reference>
<dbReference type="AlphaFoldDB" id="A0AAE4TPS3"/>
<dbReference type="EMBL" id="JAGQEX010000013">
    <property type="protein sequence ID" value="MDV5977250.1"/>
    <property type="molecule type" value="Genomic_DNA"/>
</dbReference>
<proteinExistence type="predicted"/>
<protein>
    <submittedName>
        <fullName evidence="1">Uncharacterized protein</fullName>
    </submittedName>
</protein>
<gene>
    <name evidence="1" type="ORF">KB584_07235</name>
</gene>
<sequence length="78" mass="8585">MRATPKSLAHLRTIQSRALVSQVEIETLNLSYRSHVQNIGWQELVAGSEDSGTVTNTNQVEATSVQVDNPSGLSRQMF</sequence>
<dbReference type="InterPro" id="IPR006637">
    <property type="entry name" value="ChW"/>
</dbReference>
<dbReference type="Proteomes" id="UP001186118">
    <property type="component" value="Unassembled WGS sequence"/>
</dbReference>